<keyword evidence="5 10" id="KW-0001">2Fe-2S</keyword>
<feature type="binding site" evidence="10">
    <location>
        <position position="283"/>
    </location>
    <ligand>
        <name>[2Fe-2S] cluster</name>
        <dbReference type="ChEBI" id="CHEBI:190135"/>
    </ligand>
</feature>
<feature type="binding site" evidence="10">
    <location>
        <position position="286"/>
    </location>
    <ligand>
        <name>[2Fe-2S] cluster</name>
        <dbReference type="ChEBI" id="CHEBI:190135"/>
    </ligand>
</feature>
<evidence type="ECO:0000256" key="6">
    <source>
        <dbReference type="ARBA" id="ARBA00022723"/>
    </source>
</evidence>
<name>A0AAE0MCY3_9PEZI</name>
<dbReference type="Proteomes" id="UP001283341">
    <property type="component" value="Unassembled WGS sequence"/>
</dbReference>
<feature type="binding site" evidence="10">
    <location>
        <position position="346"/>
    </location>
    <ligand>
        <name>[4Fe-4S] cluster</name>
        <dbReference type="ChEBI" id="CHEBI:49883"/>
    </ligand>
</feature>
<dbReference type="AlphaFoldDB" id="A0AAE0MCY3"/>
<dbReference type="GO" id="GO:0005758">
    <property type="term" value="C:mitochondrial intermembrane space"/>
    <property type="evidence" value="ECO:0007669"/>
    <property type="project" value="UniProtKB-SubCell"/>
</dbReference>
<dbReference type="PANTHER" id="PTHR13273:SF14">
    <property type="entry name" value="ANAMORSIN"/>
    <property type="match status" value="1"/>
</dbReference>
<dbReference type="InterPro" id="IPR046408">
    <property type="entry name" value="CIAPIN1"/>
</dbReference>
<keyword evidence="15" id="KW-1185">Reference proteome</keyword>
<dbReference type="EMBL" id="JAUEDM010000002">
    <property type="protein sequence ID" value="KAK3326434.1"/>
    <property type="molecule type" value="Genomic_DNA"/>
</dbReference>
<evidence type="ECO:0000259" key="13">
    <source>
        <dbReference type="Pfam" id="PF16803"/>
    </source>
</evidence>
<comment type="subcellular location">
    <subcellularLocation>
        <location evidence="10">Cytoplasm</location>
    </subcellularLocation>
    <subcellularLocation>
        <location evidence="10">Mitochondrion intermembrane space</location>
    </subcellularLocation>
</comment>
<evidence type="ECO:0000256" key="2">
    <source>
        <dbReference type="ARBA" id="ARBA00008169"/>
    </source>
</evidence>
<feature type="compositionally biased region" description="Low complexity" evidence="11">
    <location>
        <begin position="15"/>
        <end position="32"/>
    </location>
</feature>
<evidence type="ECO:0000256" key="10">
    <source>
        <dbReference type="HAMAP-Rule" id="MF_03115"/>
    </source>
</evidence>
<dbReference type="PANTHER" id="PTHR13273">
    <property type="entry name" value="ANAMORSIN"/>
    <property type="match status" value="1"/>
</dbReference>
<keyword evidence="9 10" id="KW-0496">Mitochondrion</keyword>
<feature type="binding site" evidence="10">
    <location>
        <position position="272"/>
    </location>
    <ligand>
        <name>[2Fe-2S] cluster</name>
        <dbReference type="ChEBI" id="CHEBI:190135"/>
    </ligand>
</feature>
<feature type="region of interest" description="Disordered" evidence="11">
    <location>
        <begin position="1"/>
        <end position="33"/>
    </location>
</feature>
<feature type="binding site" evidence="10">
    <location>
        <position position="338"/>
    </location>
    <ligand>
        <name>[4Fe-4S] cluster</name>
        <dbReference type="ChEBI" id="CHEBI:49883"/>
    </ligand>
</feature>
<feature type="region of interest" description="Fe-S binding site A" evidence="10">
    <location>
        <begin position="272"/>
        <end position="288"/>
    </location>
</feature>
<protein>
    <submittedName>
        <fullName evidence="14">Cytokine-induced anti-apoptosis inhibitor 1, Fe-S biogenesis-domain-containing protein</fullName>
    </submittedName>
</protein>
<feature type="region of interest" description="Fe-S binding site B" evidence="10">
    <location>
        <begin position="335"/>
        <end position="349"/>
    </location>
</feature>
<keyword evidence="6 10" id="KW-0479">Metal-binding</keyword>
<dbReference type="Pfam" id="PF05093">
    <property type="entry name" value="CIAPIN1"/>
    <property type="match status" value="1"/>
</dbReference>
<comment type="caution">
    <text evidence="14">The sequence shown here is derived from an EMBL/GenBank/DDBJ whole genome shotgun (WGS) entry which is preliminary data.</text>
</comment>
<dbReference type="InterPro" id="IPR031838">
    <property type="entry name" value="Dre2_N"/>
</dbReference>
<comment type="similarity">
    <text evidence="2 10">Belongs to the anamorsin family.</text>
</comment>
<dbReference type="GO" id="GO:0051539">
    <property type="term" value="F:4 iron, 4 sulfur cluster binding"/>
    <property type="evidence" value="ECO:0007669"/>
    <property type="project" value="UniProtKB-KW"/>
</dbReference>
<feature type="short sequence motif" description="Cx2C motif 1" evidence="10">
    <location>
        <begin position="335"/>
        <end position="338"/>
    </location>
</feature>
<reference evidence="14" key="1">
    <citation type="journal article" date="2023" name="Mol. Phylogenet. Evol.">
        <title>Genome-scale phylogeny and comparative genomics of the fungal order Sordariales.</title>
        <authorList>
            <person name="Hensen N."/>
            <person name="Bonometti L."/>
            <person name="Westerberg I."/>
            <person name="Brannstrom I.O."/>
            <person name="Guillou S."/>
            <person name="Cros-Aarteil S."/>
            <person name="Calhoun S."/>
            <person name="Haridas S."/>
            <person name="Kuo A."/>
            <person name="Mondo S."/>
            <person name="Pangilinan J."/>
            <person name="Riley R."/>
            <person name="LaButti K."/>
            <person name="Andreopoulos B."/>
            <person name="Lipzen A."/>
            <person name="Chen C."/>
            <person name="Yan M."/>
            <person name="Daum C."/>
            <person name="Ng V."/>
            <person name="Clum A."/>
            <person name="Steindorff A."/>
            <person name="Ohm R.A."/>
            <person name="Martin F."/>
            <person name="Silar P."/>
            <person name="Natvig D.O."/>
            <person name="Lalanne C."/>
            <person name="Gautier V."/>
            <person name="Ament-Velasquez S.L."/>
            <person name="Kruys A."/>
            <person name="Hutchinson M.I."/>
            <person name="Powell A.J."/>
            <person name="Barry K."/>
            <person name="Miller A.N."/>
            <person name="Grigoriev I.V."/>
            <person name="Debuchy R."/>
            <person name="Gladieux P."/>
            <person name="Hiltunen Thoren M."/>
            <person name="Johannesson H."/>
        </authorList>
    </citation>
    <scope>NUCLEOTIDE SEQUENCE</scope>
    <source>
        <strain evidence="14">CBS 118394</strain>
    </source>
</reference>
<comment type="domain">
    <text evidence="10">The C-terminal domain binds 2 Fe-S clusters but is otherwise mostly in an intrinsically disordered conformation.</text>
</comment>
<feature type="short sequence motif" description="Cx2C motif 2" evidence="10">
    <location>
        <begin position="346"/>
        <end position="349"/>
    </location>
</feature>
<dbReference type="GO" id="GO:0051537">
    <property type="term" value="F:2 iron, 2 sulfur cluster binding"/>
    <property type="evidence" value="ECO:0007669"/>
    <property type="project" value="UniProtKB-UniRule"/>
</dbReference>
<gene>
    <name evidence="14" type="ORF">B0H66DRAFT_160164</name>
</gene>
<accession>A0AAE0MCY3</accession>
<comment type="cofactor">
    <cofactor evidence="10">
        <name>[2Fe-2S] cluster</name>
        <dbReference type="ChEBI" id="CHEBI:190135"/>
    </cofactor>
</comment>
<comment type="domain">
    <text evidence="10">The N-terminal domain has structural similarity with S-adenosyl-L-methionine-dependent methyltransferases, but does not bind S-adenosyl-L-methionine. It is required for correct assembly of the 2 Fe-S clusters.</text>
</comment>
<proteinExistence type="inferred from homology"/>
<feature type="domain" description="Anamorsin C-terminal" evidence="12">
    <location>
        <begin position="268"/>
        <end position="365"/>
    </location>
</feature>
<evidence type="ECO:0000313" key="15">
    <source>
        <dbReference type="Proteomes" id="UP001283341"/>
    </source>
</evidence>
<dbReference type="HAMAP" id="MF_03115">
    <property type="entry name" value="Anamorsin"/>
    <property type="match status" value="1"/>
</dbReference>
<feature type="domain" description="Fe-S cluster assembly protein Dre2 N-terminal" evidence="13">
    <location>
        <begin position="34"/>
        <end position="174"/>
    </location>
</feature>
<evidence type="ECO:0000256" key="3">
    <source>
        <dbReference type="ARBA" id="ARBA00022485"/>
    </source>
</evidence>
<dbReference type="InterPro" id="IPR007785">
    <property type="entry name" value="Anamorsin"/>
</dbReference>
<keyword evidence="8 10" id="KW-0411">Iron-sulfur</keyword>
<dbReference type="GO" id="GO:0046872">
    <property type="term" value="F:metal ion binding"/>
    <property type="evidence" value="ECO:0007669"/>
    <property type="project" value="UniProtKB-KW"/>
</dbReference>
<evidence type="ECO:0000256" key="4">
    <source>
        <dbReference type="ARBA" id="ARBA00022490"/>
    </source>
</evidence>
<organism evidence="14 15">
    <name type="scientific">Apodospora peruviana</name>
    <dbReference type="NCBI Taxonomy" id="516989"/>
    <lineage>
        <taxon>Eukaryota</taxon>
        <taxon>Fungi</taxon>
        <taxon>Dikarya</taxon>
        <taxon>Ascomycota</taxon>
        <taxon>Pezizomycotina</taxon>
        <taxon>Sordariomycetes</taxon>
        <taxon>Sordariomycetidae</taxon>
        <taxon>Sordariales</taxon>
        <taxon>Lasiosphaeriaceae</taxon>
        <taxon>Apodospora</taxon>
    </lineage>
</organism>
<evidence type="ECO:0000256" key="5">
    <source>
        <dbReference type="ARBA" id="ARBA00022714"/>
    </source>
</evidence>
<comment type="domain">
    <text evidence="10">The twin Cx2C motifs are involved in the recognition by the mitochondrial MIA40-ERV1 disulfide relay system. The formation of 2 disulfide bonds in the Cx2C motifs through dithiol/disulfide exchange reactions effectively traps the protein in the mitochondrial intermembrane space.</text>
</comment>
<dbReference type="GO" id="GO:0016226">
    <property type="term" value="P:iron-sulfur cluster assembly"/>
    <property type="evidence" value="ECO:0007669"/>
    <property type="project" value="UniProtKB-UniRule"/>
</dbReference>
<keyword evidence="7 10" id="KW-0408">Iron</keyword>
<dbReference type="GO" id="GO:0009055">
    <property type="term" value="F:electron transfer activity"/>
    <property type="evidence" value="ECO:0007669"/>
    <property type="project" value="UniProtKB-UniRule"/>
</dbReference>
<feature type="binding site" evidence="10">
    <location>
        <position position="335"/>
    </location>
    <ligand>
        <name>[4Fe-4S] cluster</name>
        <dbReference type="ChEBI" id="CHEBI:49883"/>
    </ligand>
</feature>
<evidence type="ECO:0000256" key="9">
    <source>
        <dbReference type="ARBA" id="ARBA00023128"/>
    </source>
</evidence>
<feature type="binding site" evidence="10">
    <location>
        <position position="288"/>
    </location>
    <ligand>
        <name>[2Fe-2S] cluster</name>
        <dbReference type="ChEBI" id="CHEBI:190135"/>
    </ligand>
</feature>
<keyword evidence="3 10" id="KW-0004">4Fe-4S</keyword>
<evidence type="ECO:0000259" key="12">
    <source>
        <dbReference type="Pfam" id="PF05093"/>
    </source>
</evidence>
<keyword evidence="4 10" id="KW-0963">Cytoplasm</keyword>
<comment type="cofactor">
    <cofactor evidence="1 10">
        <name>[4Fe-4S] cluster</name>
        <dbReference type="ChEBI" id="CHEBI:49883"/>
    </cofactor>
</comment>
<reference evidence="14" key="2">
    <citation type="submission" date="2023-06" db="EMBL/GenBank/DDBJ databases">
        <authorList>
            <consortium name="Lawrence Berkeley National Laboratory"/>
            <person name="Haridas S."/>
            <person name="Hensen N."/>
            <person name="Bonometti L."/>
            <person name="Westerberg I."/>
            <person name="Brannstrom I.O."/>
            <person name="Guillou S."/>
            <person name="Cros-Aarteil S."/>
            <person name="Calhoun S."/>
            <person name="Kuo A."/>
            <person name="Mondo S."/>
            <person name="Pangilinan J."/>
            <person name="Riley R."/>
            <person name="Labutti K."/>
            <person name="Andreopoulos B."/>
            <person name="Lipzen A."/>
            <person name="Chen C."/>
            <person name="Yanf M."/>
            <person name="Daum C."/>
            <person name="Ng V."/>
            <person name="Clum A."/>
            <person name="Steindorff A."/>
            <person name="Ohm R."/>
            <person name="Martin F."/>
            <person name="Silar P."/>
            <person name="Natvig D."/>
            <person name="Lalanne C."/>
            <person name="Gautier V."/>
            <person name="Ament-Velasquez S.L."/>
            <person name="Kruys A."/>
            <person name="Hutchinson M.I."/>
            <person name="Powell A.J."/>
            <person name="Barry K."/>
            <person name="Miller A.N."/>
            <person name="Grigoriev I.V."/>
            <person name="Debuchy R."/>
            <person name="Gladieux P."/>
            <person name="Thoren M.H."/>
            <person name="Johannesson H."/>
        </authorList>
    </citation>
    <scope>NUCLEOTIDE SEQUENCE</scope>
    <source>
        <strain evidence="14">CBS 118394</strain>
    </source>
</reference>
<comment type="caution">
    <text evidence="10">Lacks conserved residue(s) required for the propagation of feature annotation.</text>
</comment>
<evidence type="ECO:0000313" key="14">
    <source>
        <dbReference type="EMBL" id="KAK3326434.1"/>
    </source>
</evidence>
<evidence type="ECO:0000256" key="7">
    <source>
        <dbReference type="ARBA" id="ARBA00023004"/>
    </source>
</evidence>
<evidence type="ECO:0000256" key="8">
    <source>
        <dbReference type="ARBA" id="ARBA00023014"/>
    </source>
</evidence>
<feature type="binding site" evidence="10">
    <location>
        <position position="349"/>
    </location>
    <ligand>
        <name>[4Fe-4S] cluster</name>
        <dbReference type="ChEBI" id="CHEBI:49883"/>
    </ligand>
</feature>
<dbReference type="Pfam" id="PF16803">
    <property type="entry name" value="DRE2_N"/>
    <property type="match status" value="1"/>
</dbReference>
<sequence>MAPSLPDFSDDFNLNPTNTTAPPPANGSSPASQQRTLLLAPPSIASHEERISAVFAIFGRSTTDLQMLDRLAAGLVTLPAATYDLILVLTDPDGTRRAEALALLSERDLWARLVPALKAGGKLRSEDKSIGSSAVADAGAAAPVVREAVLAGLVADADGFTKPKETEEEAVPLRFGLKRKNNAQNNGFAPVGSRSSAGPAVGSVTVNVGGKQDTLGMVPQTGAKAPVGVGFVDFSDDLDLDGDDDDDDGLIDEDTLLSEEDLRRPIPQPPECQPKPGKKRRACKDCTCGLAARLEAEDKARKAKADKDLKALKLTASDLNEMELDLTVAGKTGSCGSCALGDAFRCADCPYIGLPPFKPGEEVRILNNVAQL</sequence>
<evidence type="ECO:0000256" key="1">
    <source>
        <dbReference type="ARBA" id="ARBA00001966"/>
    </source>
</evidence>
<evidence type="ECO:0000256" key="11">
    <source>
        <dbReference type="SAM" id="MobiDB-lite"/>
    </source>
</evidence>